<dbReference type="AlphaFoldDB" id="A0A663MXD2"/>
<dbReference type="Proteomes" id="UP000472269">
    <property type="component" value="Unplaced"/>
</dbReference>
<dbReference type="Ensembl" id="ENSACUT00000017254.1">
    <property type="protein sequence ID" value="ENSACUP00000016182.1"/>
    <property type="gene ID" value="ENSACUG00000010853.1"/>
</dbReference>
<evidence type="ECO:0000313" key="2">
    <source>
        <dbReference type="Ensembl" id="ENSACUP00000016182.1"/>
    </source>
</evidence>
<keyword evidence="1" id="KW-0175">Coiled coil</keyword>
<evidence type="ECO:0000313" key="3">
    <source>
        <dbReference type="Proteomes" id="UP000472269"/>
    </source>
</evidence>
<protein>
    <submittedName>
        <fullName evidence="2">Uncharacterized protein</fullName>
    </submittedName>
</protein>
<accession>A0A663MXD2</accession>
<evidence type="ECO:0000256" key="1">
    <source>
        <dbReference type="SAM" id="Coils"/>
    </source>
</evidence>
<feature type="coiled-coil region" evidence="1">
    <location>
        <begin position="84"/>
        <end position="111"/>
    </location>
</feature>
<sequence length="437" mass="48895">MTGQEMLVLDCSPIFERLKEYKACPHPLAEVWAHDNWQNPEAVASYISVLAGVKGSRLGKGKAVVCAVLGAALTAAQKDKHVKKQTEREMIESLQDLVKALQDQLVEELLKSQLADERNTTQRLCTALLAKPAARPLHPTKDLEISREIYYPENEGENLRPLIKAKTTEGQGGRAPQVTTRIAPYPATELETETEYVWRVSLIGGDRILLSEDEAQGYWGPGVFLVTDDQREPWSLTQRAAYWAGSLDPLERGNPVCIETQTINRLTESLQKAACLQLIHDRRLVPQQPSLMLLITNPDQMTPLIRGLPDSLKSHAVQLQDRLRTALTPRRGRQGVGEPMTWGERAQDLINYGRRMGLTRGMGKPKPLVLRVEQQENPSLSPPQVLRAKRNLLWTEGTRQGIPRELMNGLMKLQQTIMILGNFPTNILGLDLLKGQA</sequence>
<name>A0A663MXD2_ATHCN</name>
<reference evidence="2" key="1">
    <citation type="submission" date="2025-08" db="UniProtKB">
        <authorList>
            <consortium name="Ensembl"/>
        </authorList>
    </citation>
    <scope>IDENTIFICATION</scope>
</reference>
<reference evidence="2" key="2">
    <citation type="submission" date="2025-09" db="UniProtKB">
        <authorList>
            <consortium name="Ensembl"/>
        </authorList>
    </citation>
    <scope>IDENTIFICATION</scope>
</reference>
<organism evidence="2 3">
    <name type="scientific">Athene cunicularia</name>
    <name type="common">Burrowing owl</name>
    <name type="synonym">Speotyto cunicularia</name>
    <dbReference type="NCBI Taxonomy" id="194338"/>
    <lineage>
        <taxon>Eukaryota</taxon>
        <taxon>Metazoa</taxon>
        <taxon>Chordata</taxon>
        <taxon>Craniata</taxon>
        <taxon>Vertebrata</taxon>
        <taxon>Euteleostomi</taxon>
        <taxon>Archelosauria</taxon>
        <taxon>Archosauria</taxon>
        <taxon>Dinosauria</taxon>
        <taxon>Saurischia</taxon>
        <taxon>Theropoda</taxon>
        <taxon>Coelurosauria</taxon>
        <taxon>Aves</taxon>
        <taxon>Neognathae</taxon>
        <taxon>Neoaves</taxon>
        <taxon>Telluraves</taxon>
        <taxon>Strigiformes</taxon>
        <taxon>Strigidae</taxon>
        <taxon>Athene</taxon>
    </lineage>
</organism>
<keyword evidence="3" id="KW-1185">Reference proteome</keyword>
<proteinExistence type="predicted"/>